<feature type="compositionally biased region" description="Polar residues" evidence="1">
    <location>
        <begin position="208"/>
        <end position="222"/>
    </location>
</feature>
<protein>
    <submittedName>
        <fullName evidence="2">Uncharacterized protein</fullName>
    </submittedName>
</protein>
<feature type="compositionally biased region" description="Low complexity" evidence="1">
    <location>
        <begin position="258"/>
        <end position="272"/>
    </location>
</feature>
<dbReference type="EMBL" id="BQXS01011222">
    <property type="protein sequence ID" value="GKT36426.1"/>
    <property type="molecule type" value="Genomic_DNA"/>
</dbReference>
<gene>
    <name evidence="2" type="ORF">ADUPG1_009395</name>
</gene>
<dbReference type="Proteomes" id="UP001057375">
    <property type="component" value="Unassembled WGS sequence"/>
</dbReference>
<feature type="region of interest" description="Disordered" evidence="1">
    <location>
        <begin position="206"/>
        <end position="313"/>
    </location>
</feature>
<feature type="compositionally biased region" description="Polar residues" evidence="1">
    <location>
        <begin position="1"/>
        <end position="19"/>
    </location>
</feature>
<evidence type="ECO:0000313" key="2">
    <source>
        <dbReference type="EMBL" id="GKT36426.1"/>
    </source>
</evidence>
<evidence type="ECO:0000313" key="3">
    <source>
        <dbReference type="Proteomes" id="UP001057375"/>
    </source>
</evidence>
<feature type="region of interest" description="Disordered" evidence="1">
    <location>
        <begin position="321"/>
        <end position="340"/>
    </location>
</feature>
<comment type="caution">
    <text evidence="2">The sequence shown here is derived from an EMBL/GenBank/DDBJ whole genome shotgun (WGS) entry which is preliminary data.</text>
</comment>
<reference evidence="2" key="1">
    <citation type="submission" date="2022-03" db="EMBL/GenBank/DDBJ databases">
        <title>Draft genome sequence of Aduncisulcus paluster, a free-living microaerophilic Fornicata.</title>
        <authorList>
            <person name="Yuyama I."/>
            <person name="Kume K."/>
            <person name="Tamura T."/>
            <person name="Inagaki Y."/>
            <person name="Hashimoto T."/>
        </authorList>
    </citation>
    <scope>NUCLEOTIDE SEQUENCE</scope>
    <source>
        <strain evidence="2">NY0171</strain>
    </source>
</reference>
<proteinExistence type="predicted"/>
<organism evidence="2 3">
    <name type="scientific">Aduncisulcus paluster</name>
    <dbReference type="NCBI Taxonomy" id="2918883"/>
    <lineage>
        <taxon>Eukaryota</taxon>
        <taxon>Metamonada</taxon>
        <taxon>Carpediemonas-like organisms</taxon>
        <taxon>Aduncisulcus</taxon>
    </lineage>
</organism>
<name>A0ABQ5KWP4_9EUKA</name>
<evidence type="ECO:0000256" key="1">
    <source>
        <dbReference type="SAM" id="MobiDB-lite"/>
    </source>
</evidence>
<keyword evidence="3" id="KW-1185">Reference proteome</keyword>
<sequence length="686" mass="76957">MLRQSSSSKETGQDNSFHSNIDIFPPTDVREFTPSPVLYNPNAYNLDQSYLPILGSSDQSPSSFRLDSIPTSSYRYPSFSEPKHPVGEGKQAFDLLGFEEPYMRMQKSSDLAETKTFSPYHHRSYSFPPISVFQGPKHSKCSVSSLNPVDISGTIDFLRGTSELPFFDHEHSSHLQSYPHFQFGREMCPSYSGTGSIAPYSAPSSIIQQRHQQFSQAPSISLTIPDGTPRGTGGGSSVLDSPQSIPLPNVTYPSDFVPTPQSSKSTTSSIPPLVHEKGGKRRKIKDSSSDSIDTEGNGMKWKDRSGKKGYSAHDDDLFIPCPSHIGRTERKNERSRKKKDFPSLHSSLFITTQHLSDRERERHHLNGKITKSELELLGISYSYFFSITKSRDLSQLPIEGLKHPKKSCCAYTRNGGPGIRKGLLCANRECISVLNTSNKRSPYCCKKCQTREQNLRQKRVMHASGPLVRKKTFVLHDLFEQFPEMRDIIQLRKKTFVLHDLFEQFPEMRDIIQRISEEEQEGSSSGSSTSGIKAIISDEKPREESPQVGSFHQIDDRRSIVREVRCPQSGDPCMIPPYFSHDFPPSHPLGIPQFPSMDDMEPFSSFSIPQKPDSTQYVSEASPYMFPQPPKLCHTPFSAPDSLEQISGEWPSDASMALSLPQNQSGLFDIPSSHSPYHSSTSFPFC</sequence>
<accession>A0ABQ5KWP4</accession>
<feature type="compositionally biased region" description="Basic and acidic residues" evidence="1">
    <location>
        <begin position="300"/>
        <end position="313"/>
    </location>
</feature>
<feature type="region of interest" description="Disordered" evidence="1">
    <location>
        <begin position="1"/>
        <end position="28"/>
    </location>
</feature>